<evidence type="ECO:0000256" key="5">
    <source>
        <dbReference type="ARBA" id="ARBA00019973"/>
    </source>
</evidence>
<comment type="catalytic activity">
    <reaction evidence="13">
        <text>L-threonyl-[protein] + ATP = O-phospho-L-threonyl-[protein] + ADP + H(+)</text>
        <dbReference type="Rhea" id="RHEA:46608"/>
        <dbReference type="Rhea" id="RHEA-COMP:11060"/>
        <dbReference type="Rhea" id="RHEA-COMP:11605"/>
        <dbReference type="ChEBI" id="CHEBI:15378"/>
        <dbReference type="ChEBI" id="CHEBI:30013"/>
        <dbReference type="ChEBI" id="CHEBI:30616"/>
        <dbReference type="ChEBI" id="CHEBI:61977"/>
        <dbReference type="ChEBI" id="CHEBI:456216"/>
        <dbReference type="EC" id="2.7.11.1"/>
    </reaction>
</comment>
<dbReference type="SMART" id="SM00220">
    <property type="entry name" value="S_TKc"/>
    <property type="match status" value="1"/>
</dbReference>
<dbReference type="GO" id="GO:0004674">
    <property type="term" value="F:protein serine/threonine kinase activity"/>
    <property type="evidence" value="ECO:0007669"/>
    <property type="project" value="UniProtKB-KW"/>
</dbReference>
<evidence type="ECO:0000256" key="9">
    <source>
        <dbReference type="ARBA" id="ARBA00022777"/>
    </source>
</evidence>
<evidence type="ECO:0000256" key="1">
    <source>
        <dbReference type="ARBA" id="ARBA00003747"/>
    </source>
</evidence>
<sequence>MSILTYLIGIASYTSLAIVAMARCSYVATLNRTVISPSRSWVASIEDIPELSLSRLDQSIPGAEFILSPLDHFIIHGPNGLHQYLVLSLLGPPVSPNLWIRMRHDLYITLQKIARQAAQGLSYLRKSQICHRDFRAANILIRLTNIDHISEDELFSLIEEPEKIPVRYELGGDPPTSSPKYLIPKADMTRLTESAYLTDQITIVDFGESFCFSSPPARLGELIYQMVLALGKPPAEMWDKWEARKDFFDDEAKWNRDSSTFSLEKCLEERRGIYDPDPGMRGYMETPDAERKLMADLLYQLFQFDPAKRLKADHALKHEWLSVKD</sequence>
<evidence type="ECO:0000256" key="11">
    <source>
        <dbReference type="ARBA" id="ARBA00030980"/>
    </source>
</evidence>
<dbReference type="SUPFAM" id="SSF56112">
    <property type="entry name" value="Protein kinase-like (PK-like)"/>
    <property type="match status" value="1"/>
</dbReference>
<evidence type="ECO:0000256" key="3">
    <source>
        <dbReference type="ARBA" id="ARBA00012513"/>
    </source>
</evidence>
<evidence type="ECO:0000259" key="15">
    <source>
        <dbReference type="PROSITE" id="PS50011"/>
    </source>
</evidence>
<keyword evidence="17" id="KW-1185">Reference proteome</keyword>
<comment type="subunit">
    <text evidence="2">Component of the EKC/KEOPS complex composed of at least BUD32, CGI121, GON7, KAE1 and PCC1; the whole complex dimerizes.</text>
</comment>
<keyword evidence="9 16" id="KW-0418">Kinase</keyword>
<dbReference type="AlphaFoldDB" id="A0A9P9G7F0"/>
<protein>
    <recommendedName>
        <fullName evidence="5">EKC/KEOPS complex subunit BUD32</fullName>
        <ecNumber evidence="3">2.7.11.1</ecNumber>
    </recommendedName>
    <alternativeName>
        <fullName evidence="11 12">Atypical Serine/threonine protein kinase BUD32</fullName>
    </alternativeName>
    <alternativeName>
        <fullName evidence="4">EKC/KEOPS complex subunit bud32</fullName>
    </alternativeName>
</protein>
<dbReference type="EC" id="2.7.11.1" evidence="3"/>
<proteinExistence type="predicted"/>
<comment type="caution">
    <text evidence="16">The sequence shown here is derived from an EMBL/GenBank/DDBJ whole genome shotgun (WGS) entry which is preliminary data.</text>
</comment>
<dbReference type="GO" id="GO:0005524">
    <property type="term" value="F:ATP binding"/>
    <property type="evidence" value="ECO:0007669"/>
    <property type="project" value="UniProtKB-KW"/>
</dbReference>
<dbReference type="InterPro" id="IPR001245">
    <property type="entry name" value="Ser-Thr/Tyr_kinase_cat_dom"/>
</dbReference>
<dbReference type="PROSITE" id="PS50011">
    <property type="entry name" value="PROTEIN_KINASE_DOM"/>
    <property type="match status" value="1"/>
</dbReference>
<organism evidence="16 17">
    <name type="scientific">Fusarium solani</name>
    <name type="common">Filamentous fungus</name>
    <dbReference type="NCBI Taxonomy" id="169388"/>
    <lineage>
        <taxon>Eukaryota</taxon>
        <taxon>Fungi</taxon>
        <taxon>Dikarya</taxon>
        <taxon>Ascomycota</taxon>
        <taxon>Pezizomycotina</taxon>
        <taxon>Sordariomycetes</taxon>
        <taxon>Hypocreomycetidae</taxon>
        <taxon>Hypocreales</taxon>
        <taxon>Nectriaceae</taxon>
        <taxon>Fusarium</taxon>
        <taxon>Fusarium solani species complex</taxon>
    </lineage>
</organism>
<evidence type="ECO:0000256" key="2">
    <source>
        <dbReference type="ARBA" id="ARBA00011534"/>
    </source>
</evidence>
<reference evidence="16" key="1">
    <citation type="journal article" date="2021" name="Nat. Commun.">
        <title>Genetic determinants of endophytism in the Arabidopsis root mycobiome.</title>
        <authorList>
            <person name="Mesny F."/>
            <person name="Miyauchi S."/>
            <person name="Thiergart T."/>
            <person name="Pickel B."/>
            <person name="Atanasova L."/>
            <person name="Karlsson M."/>
            <person name="Huettel B."/>
            <person name="Barry K.W."/>
            <person name="Haridas S."/>
            <person name="Chen C."/>
            <person name="Bauer D."/>
            <person name="Andreopoulos W."/>
            <person name="Pangilinan J."/>
            <person name="LaButti K."/>
            <person name="Riley R."/>
            <person name="Lipzen A."/>
            <person name="Clum A."/>
            <person name="Drula E."/>
            <person name="Henrissat B."/>
            <person name="Kohler A."/>
            <person name="Grigoriev I.V."/>
            <person name="Martin F.M."/>
            <person name="Hacquard S."/>
        </authorList>
    </citation>
    <scope>NUCLEOTIDE SEQUENCE</scope>
    <source>
        <strain evidence="16">FSSC 5 MPI-SDFR-AT-0091</strain>
    </source>
</reference>
<evidence type="ECO:0000256" key="10">
    <source>
        <dbReference type="ARBA" id="ARBA00022840"/>
    </source>
</evidence>
<feature type="domain" description="Protein kinase" evidence="15">
    <location>
        <begin position="1"/>
        <end position="321"/>
    </location>
</feature>
<name>A0A9P9G7F0_FUSSL</name>
<evidence type="ECO:0000256" key="8">
    <source>
        <dbReference type="ARBA" id="ARBA00022741"/>
    </source>
</evidence>
<gene>
    <name evidence="16" type="ORF">B0J15DRAFT_471778</name>
</gene>
<dbReference type="InterPro" id="IPR051175">
    <property type="entry name" value="CLK_kinases"/>
</dbReference>
<dbReference type="Pfam" id="PF07714">
    <property type="entry name" value="PK_Tyr_Ser-Thr"/>
    <property type="match status" value="1"/>
</dbReference>
<dbReference type="OrthoDB" id="5979581at2759"/>
<dbReference type="PANTHER" id="PTHR45646:SF11">
    <property type="entry name" value="SERINE_THREONINE-PROTEIN KINASE DOA"/>
    <property type="match status" value="1"/>
</dbReference>
<comment type="function">
    <text evidence="1">Component of the EKC/KEOPS complex that is required for the formation of a threonylcarbamoyl group on adenosine at position 37 (t(6)A37) in tRNAs that read codons beginning with adenine. The complex is probably involved in the transfer of the threonylcarbamoyl moiety of threonylcarbamoyl-AMP (TC-AMP) to the N6 group of A37. BUD32 has ATPase activity in the context of the EKC/KEOPS complex and likely plays a supporting role to the catalytic subunit KAE1. The EKC/KEOPS complex also promotes both telomere uncapping and telomere elongation. The complex is required for efficient recruitment of transcriptional coactivators.</text>
</comment>
<evidence type="ECO:0000256" key="14">
    <source>
        <dbReference type="ARBA" id="ARBA00048679"/>
    </source>
</evidence>
<evidence type="ECO:0000313" key="17">
    <source>
        <dbReference type="Proteomes" id="UP000736672"/>
    </source>
</evidence>
<dbReference type="PANTHER" id="PTHR45646">
    <property type="entry name" value="SERINE/THREONINE-PROTEIN KINASE DOA-RELATED"/>
    <property type="match status" value="1"/>
</dbReference>
<dbReference type="EMBL" id="JAGTJS010000026">
    <property type="protein sequence ID" value="KAH7234243.1"/>
    <property type="molecule type" value="Genomic_DNA"/>
</dbReference>
<dbReference type="GO" id="GO:0005634">
    <property type="term" value="C:nucleus"/>
    <property type="evidence" value="ECO:0007669"/>
    <property type="project" value="TreeGrafter"/>
</dbReference>
<keyword evidence="10" id="KW-0067">ATP-binding</keyword>
<evidence type="ECO:0000256" key="7">
    <source>
        <dbReference type="ARBA" id="ARBA00022679"/>
    </source>
</evidence>
<dbReference type="InterPro" id="IPR011009">
    <property type="entry name" value="Kinase-like_dom_sf"/>
</dbReference>
<dbReference type="Proteomes" id="UP000736672">
    <property type="component" value="Unassembled WGS sequence"/>
</dbReference>
<keyword evidence="6" id="KW-0723">Serine/threonine-protein kinase</keyword>
<evidence type="ECO:0000313" key="16">
    <source>
        <dbReference type="EMBL" id="KAH7234243.1"/>
    </source>
</evidence>
<comment type="catalytic activity">
    <reaction evidence="14">
        <text>L-seryl-[protein] + ATP = O-phospho-L-seryl-[protein] + ADP + H(+)</text>
        <dbReference type="Rhea" id="RHEA:17989"/>
        <dbReference type="Rhea" id="RHEA-COMP:9863"/>
        <dbReference type="Rhea" id="RHEA-COMP:11604"/>
        <dbReference type="ChEBI" id="CHEBI:15378"/>
        <dbReference type="ChEBI" id="CHEBI:29999"/>
        <dbReference type="ChEBI" id="CHEBI:30616"/>
        <dbReference type="ChEBI" id="CHEBI:83421"/>
        <dbReference type="ChEBI" id="CHEBI:456216"/>
        <dbReference type="EC" id="2.7.11.1"/>
    </reaction>
</comment>
<keyword evidence="7" id="KW-0808">Transferase</keyword>
<dbReference type="PROSITE" id="PS00109">
    <property type="entry name" value="PROTEIN_KINASE_TYR"/>
    <property type="match status" value="1"/>
</dbReference>
<keyword evidence="8" id="KW-0547">Nucleotide-binding</keyword>
<evidence type="ECO:0000256" key="6">
    <source>
        <dbReference type="ARBA" id="ARBA00022527"/>
    </source>
</evidence>
<evidence type="ECO:0000256" key="4">
    <source>
        <dbReference type="ARBA" id="ARBA00013948"/>
    </source>
</evidence>
<dbReference type="InterPro" id="IPR000719">
    <property type="entry name" value="Prot_kinase_dom"/>
</dbReference>
<dbReference type="InterPro" id="IPR008266">
    <property type="entry name" value="Tyr_kinase_AS"/>
</dbReference>
<dbReference type="Gene3D" id="1.10.510.10">
    <property type="entry name" value="Transferase(Phosphotransferase) domain 1"/>
    <property type="match status" value="2"/>
</dbReference>
<evidence type="ECO:0000256" key="13">
    <source>
        <dbReference type="ARBA" id="ARBA00047899"/>
    </source>
</evidence>
<accession>A0A9P9G7F0</accession>
<evidence type="ECO:0000256" key="12">
    <source>
        <dbReference type="ARBA" id="ARBA00033194"/>
    </source>
</evidence>
<dbReference type="Gene3D" id="3.30.200.20">
    <property type="entry name" value="Phosphorylase Kinase, domain 1"/>
    <property type="match status" value="1"/>
</dbReference>